<dbReference type="AlphaFoldDB" id="A0A2S9YR53"/>
<evidence type="ECO:0000313" key="3">
    <source>
        <dbReference type="Proteomes" id="UP000238823"/>
    </source>
</evidence>
<dbReference type="RefSeq" id="WP_181233694.1">
    <property type="nucleotide sequence ID" value="NZ_PVNL01000051.1"/>
</dbReference>
<comment type="caution">
    <text evidence="2">The sequence shown here is derived from an EMBL/GenBank/DDBJ whole genome shotgun (WGS) entry which is preliminary data.</text>
</comment>
<evidence type="ECO:0000256" key="1">
    <source>
        <dbReference type="SAM" id="MobiDB-lite"/>
    </source>
</evidence>
<dbReference type="EMBL" id="PVNL01000051">
    <property type="protein sequence ID" value="PRQ07560.1"/>
    <property type="molecule type" value="Genomic_DNA"/>
</dbReference>
<evidence type="ECO:0008006" key="4">
    <source>
        <dbReference type="Google" id="ProtNLM"/>
    </source>
</evidence>
<name>A0A2S9YR53_9BACT</name>
<protein>
    <recommendedName>
        <fullName evidence="4">Lipoprotein</fullName>
    </recommendedName>
</protein>
<dbReference type="Proteomes" id="UP000238823">
    <property type="component" value="Unassembled WGS sequence"/>
</dbReference>
<feature type="compositionally biased region" description="Low complexity" evidence="1">
    <location>
        <begin position="27"/>
        <end position="43"/>
    </location>
</feature>
<evidence type="ECO:0000313" key="2">
    <source>
        <dbReference type="EMBL" id="PRQ07560.1"/>
    </source>
</evidence>
<feature type="region of interest" description="Disordered" evidence="1">
    <location>
        <begin position="27"/>
        <end position="61"/>
    </location>
</feature>
<reference evidence="2 3" key="1">
    <citation type="submission" date="2018-03" db="EMBL/GenBank/DDBJ databases">
        <title>Draft Genome Sequences of the Obligatory Marine Myxobacteria Enhygromyxa salina SWB007.</title>
        <authorList>
            <person name="Poehlein A."/>
            <person name="Moghaddam J.A."/>
            <person name="Harms H."/>
            <person name="Alanjari M."/>
            <person name="Koenig G.M."/>
            <person name="Daniel R."/>
            <person name="Schaeberle T.F."/>
        </authorList>
    </citation>
    <scope>NUCLEOTIDE SEQUENCE [LARGE SCALE GENOMIC DNA]</scope>
    <source>
        <strain evidence="2 3">SWB007</strain>
    </source>
</reference>
<organism evidence="2 3">
    <name type="scientific">Enhygromyxa salina</name>
    <dbReference type="NCBI Taxonomy" id="215803"/>
    <lineage>
        <taxon>Bacteria</taxon>
        <taxon>Pseudomonadati</taxon>
        <taxon>Myxococcota</taxon>
        <taxon>Polyangia</taxon>
        <taxon>Nannocystales</taxon>
        <taxon>Nannocystaceae</taxon>
        <taxon>Enhygromyxa</taxon>
    </lineage>
</organism>
<sequence>MHVDRSRFLFLTASLAAAACNQAQSANPDIASGAKAARASSSGDDAEPLANREAEASGQASVWLEIEPGTEDKPRPSADKDCSNSAGQPRACSLTAPSSHCESFDSTLALCRGFPEFMQPRAAEAAVDCMLAASGTQAICDWQIWQQCTGAGLQATCVDARTLLTCESMSSSCGGGLDVFTCQQALSAVRPQHAERVASCIQEFCEISFCVSEFWTF</sequence>
<dbReference type="PROSITE" id="PS51257">
    <property type="entry name" value="PROKAR_LIPOPROTEIN"/>
    <property type="match status" value="1"/>
</dbReference>
<accession>A0A2S9YR53</accession>
<gene>
    <name evidence="2" type="ORF">ENSA7_25500</name>
</gene>
<proteinExistence type="predicted"/>